<keyword evidence="4" id="KW-1185">Reference proteome</keyword>
<accession>A0ABZ1B0Q9</accession>
<proteinExistence type="predicted"/>
<dbReference type="EMBL" id="CP141261">
    <property type="protein sequence ID" value="WRL63483.1"/>
    <property type="molecule type" value="Genomic_DNA"/>
</dbReference>
<evidence type="ECO:0000256" key="1">
    <source>
        <dbReference type="ARBA" id="ARBA00023125"/>
    </source>
</evidence>
<dbReference type="Pfam" id="PF01381">
    <property type="entry name" value="HTH_3"/>
    <property type="match status" value="1"/>
</dbReference>
<dbReference type="InterPro" id="IPR001387">
    <property type="entry name" value="Cro/C1-type_HTH"/>
</dbReference>
<feature type="domain" description="HTH cro/C1-type" evidence="2">
    <location>
        <begin position="5"/>
        <end position="59"/>
    </location>
</feature>
<dbReference type="RefSeq" id="WP_324274818.1">
    <property type="nucleotide sequence ID" value="NZ_CP141261.1"/>
</dbReference>
<dbReference type="SUPFAM" id="SSF47413">
    <property type="entry name" value="lambda repressor-like DNA-binding domains"/>
    <property type="match status" value="1"/>
</dbReference>
<dbReference type="PANTHER" id="PTHR46558">
    <property type="entry name" value="TRACRIPTIONAL REGULATORY PROTEIN-RELATED-RELATED"/>
    <property type="match status" value="1"/>
</dbReference>
<keyword evidence="1" id="KW-0238">DNA-binding</keyword>
<evidence type="ECO:0000313" key="3">
    <source>
        <dbReference type="EMBL" id="WRL63483.1"/>
    </source>
</evidence>
<evidence type="ECO:0000313" key="4">
    <source>
        <dbReference type="Proteomes" id="UP001324287"/>
    </source>
</evidence>
<dbReference type="CDD" id="cd00093">
    <property type="entry name" value="HTH_XRE"/>
    <property type="match status" value="1"/>
</dbReference>
<name>A0ABZ1B0Q9_9ACTN</name>
<dbReference type="Gene3D" id="1.10.260.40">
    <property type="entry name" value="lambda repressor-like DNA-binding domains"/>
    <property type="match status" value="1"/>
</dbReference>
<gene>
    <name evidence="3" type="ORF">U6N30_27835</name>
</gene>
<protein>
    <submittedName>
        <fullName evidence="3">Helix-turn-helix transcriptional regulator</fullName>
    </submittedName>
</protein>
<dbReference type="Proteomes" id="UP001324287">
    <property type="component" value="Chromosome"/>
</dbReference>
<reference evidence="3 4" key="1">
    <citation type="submission" date="2023-12" db="EMBL/GenBank/DDBJ databases">
        <title>Blastococcus brunescens sp. nov., an actonobacterium isolated from sandstone collected in sahara desert.</title>
        <authorList>
            <person name="Gtari M."/>
            <person name="Ghodhbane F."/>
        </authorList>
    </citation>
    <scope>NUCLEOTIDE SEQUENCE [LARGE SCALE GENOMIC DNA]</scope>
    <source>
        <strain evidence="3 4">BMG 8361</strain>
    </source>
</reference>
<dbReference type="PROSITE" id="PS50943">
    <property type="entry name" value="HTH_CROC1"/>
    <property type="match status" value="1"/>
</dbReference>
<sequence length="65" mass="7290">MRNDLAARRQGRGWSQGRLADELGVSRQTVISLEKGRFDPSLPLAFRIAALFDCRIEDVFTPDGI</sequence>
<evidence type="ECO:0000259" key="2">
    <source>
        <dbReference type="PROSITE" id="PS50943"/>
    </source>
</evidence>
<dbReference type="InterPro" id="IPR010982">
    <property type="entry name" value="Lambda_DNA-bd_dom_sf"/>
</dbReference>
<organism evidence="3 4">
    <name type="scientific">Blastococcus brunescens</name>
    <dbReference type="NCBI Taxonomy" id="1564165"/>
    <lineage>
        <taxon>Bacteria</taxon>
        <taxon>Bacillati</taxon>
        <taxon>Actinomycetota</taxon>
        <taxon>Actinomycetes</taxon>
        <taxon>Geodermatophilales</taxon>
        <taxon>Geodermatophilaceae</taxon>
        <taxon>Blastococcus</taxon>
    </lineage>
</organism>
<dbReference type="SMART" id="SM00530">
    <property type="entry name" value="HTH_XRE"/>
    <property type="match status" value="1"/>
</dbReference>
<dbReference type="PANTHER" id="PTHR46558:SF4">
    <property type="entry name" value="DNA-BIDING PHAGE PROTEIN"/>
    <property type="match status" value="1"/>
</dbReference>